<organism evidence="2 3">
    <name type="scientific">Dryococelus australis</name>
    <dbReference type="NCBI Taxonomy" id="614101"/>
    <lineage>
        <taxon>Eukaryota</taxon>
        <taxon>Metazoa</taxon>
        <taxon>Ecdysozoa</taxon>
        <taxon>Arthropoda</taxon>
        <taxon>Hexapoda</taxon>
        <taxon>Insecta</taxon>
        <taxon>Pterygota</taxon>
        <taxon>Neoptera</taxon>
        <taxon>Polyneoptera</taxon>
        <taxon>Phasmatodea</taxon>
        <taxon>Verophasmatodea</taxon>
        <taxon>Anareolatae</taxon>
        <taxon>Phasmatidae</taxon>
        <taxon>Eurycanthinae</taxon>
        <taxon>Dryococelus</taxon>
    </lineage>
</organism>
<sequence>MPVLRHVDGCGRGRGLASPFSCISHETAWVVKGPGYPRSEFRHCALFRVVGKGGGLGEVTGKTDETHRRNTPHKHLKALSINQQNPKIQYKGAAVVDWLDYPPPCTQINRARLLAGQLPGFCKRQSCRTMPWPAGPLGALPSPPLSHSGAAPFPPRFTLIGSQDHDVKSRPILSTNHTPQNLTDTTATGSRWISGKTTHLSLRRSVFDYLRGSSLIFASCRTIPLVGGLSRGSPVSPALAFRCSFILTSLTLIGSHHAQEVANGKTGSLCERLVHKGDEAGGERARVGLIAGATRFNHSGWQSRKADDIDIAAPNISCLELSFEAEKYNSCKGYNATRYKCAIAATRKALNCSSRYTVPPLLLGSAACRLQMREDWNLKPSDLGSTSISASTPGPADSLPQLVDPGSPAEHCSRLRPREISEEEEGVAPRHVTPRLHPRRGDPGIDAEVRIWRRCHD</sequence>
<protein>
    <submittedName>
        <fullName evidence="2">Uncharacterized protein</fullName>
    </submittedName>
</protein>
<keyword evidence="3" id="KW-1185">Reference proteome</keyword>
<feature type="compositionally biased region" description="Basic and acidic residues" evidence="1">
    <location>
        <begin position="411"/>
        <end position="420"/>
    </location>
</feature>
<reference evidence="2 3" key="1">
    <citation type="submission" date="2023-02" db="EMBL/GenBank/DDBJ databases">
        <title>LHISI_Scaffold_Assembly.</title>
        <authorList>
            <person name="Stuart O.P."/>
            <person name="Cleave R."/>
            <person name="Magrath M.J.L."/>
            <person name="Mikheyev A.S."/>
        </authorList>
    </citation>
    <scope>NUCLEOTIDE SEQUENCE [LARGE SCALE GENOMIC DNA]</scope>
    <source>
        <strain evidence="2">Daus_M_001</strain>
        <tissue evidence="2">Leg muscle</tissue>
    </source>
</reference>
<feature type="region of interest" description="Disordered" evidence="1">
    <location>
        <begin position="381"/>
        <end position="443"/>
    </location>
</feature>
<name>A0ABQ9IDK7_9NEOP</name>
<evidence type="ECO:0000256" key="1">
    <source>
        <dbReference type="SAM" id="MobiDB-lite"/>
    </source>
</evidence>
<proteinExistence type="predicted"/>
<feature type="compositionally biased region" description="Polar residues" evidence="1">
    <location>
        <begin position="383"/>
        <end position="392"/>
    </location>
</feature>
<comment type="caution">
    <text evidence="2">The sequence shown here is derived from an EMBL/GenBank/DDBJ whole genome shotgun (WGS) entry which is preliminary data.</text>
</comment>
<dbReference type="Proteomes" id="UP001159363">
    <property type="component" value="Chromosome 1"/>
</dbReference>
<evidence type="ECO:0000313" key="3">
    <source>
        <dbReference type="Proteomes" id="UP001159363"/>
    </source>
</evidence>
<accession>A0ABQ9IDK7</accession>
<dbReference type="EMBL" id="JARBHB010000001">
    <property type="protein sequence ID" value="KAJ8894750.1"/>
    <property type="molecule type" value="Genomic_DNA"/>
</dbReference>
<evidence type="ECO:0000313" key="2">
    <source>
        <dbReference type="EMBL" id="KAJ8894750.1"/>
    </source>
</evidence>
<gene>
    <name evidence="2" type="ORF">PR048_000057</name>
</gene>